<gene>
    <name evidence="2" type="ORF">H9L01_02865</name>
</gene>
<keyword evidence="1" id="KW-0812">Transmembrane</keyword>
<feature type="transmembrane region" description="Helical" evidence="1">
    <location>
        <begin position="14"/>
        <end position="34"/>
    </location>
</feature>
<dbReference type="AlphaFoldDB" id="A0A7G9S0F0"/>
<protein>
    <submittedName>
        <fullName evidence="2">Septum formation initiator family protein</fullName>
    </submittedName>
</protein>
<accession>A0A7G9S0F0</accession>
<keyword evidence="3" id="KW-1185">Reference proteome</keyword>
<sequence>MTKKVTRRRVKSPIVRGASIVLGVVVLAISILMLTKSVNEVILTVKLNKQLSSVKSELDGVKEKNKNLTSEKAKLEDPVYFENYARGTYLLSMSEEQVFILPKGE</sequence>
<dbReference type="Proteomes" id="UP000515928">
    <property type="component" value="Chromosome"/>
</dbReference>
<organism evidence="2 3">
    <name type="scientific">Erysipelothrix inopinata</name>
    <dbReference type="NCBI Taxonomy" id="225084"/>
    <lineage>
        <taxon>Bacteria</taxon>
        <taxon>Bacillati</taxon>
        <taxon>Bacillota</taxon>
        <taxon>Erysipelotrichia</taxon>
        <taxon>Erysipelotrichales</taxon>
        <taxon>Erysipelotrichaceae</taxon>
        <taxon>Erysipelothrix</taxon>
    </lineage>
</organism>
<keyword evidence="1" id="KW-0472">Membrane</keyword>
<evidence type="ECO:0000313" key="3">
    <source>
        <dbReference type="Proteomes" id="UP000515928"/>
    </source>
</evidence>
<dbReference type="Pfam" id="PF04977">
    <property type="entry name" value="DivIC"/>
    <property type="match status" value="1"/>
</dbReference>
<reference evidence="2 3" key="1">
    <citation type="submission" date="2020-08" db="EMBL/GenBank/DDBJ databases">
        <title>Genome sequence of Erysipelothrix inopinata DSM 15511T.</title>
        <authorList>
            <person name="Hyun D.-W."/>
            <person name="Bae J.-W."/>
        </authorList>
    </citation>
    <scope>NUCLEOTIDE SEQUENCE [LARGE SCALE GENOMIC DNA]</scope>
    <source>
        <strain evidence="2 3">DSM 15511</strain>
    </source>
</reference>
<evidence type="ECO:0000256" key="1">
    <source>
        <dbReference type="SAM" id="Phobius"/>
    </source>
</evidence>
<keyword evidence="1" id="KW-1133">Transmembrane helix</keyword>
<dbReference type="KEGG" id="eio:H9L01_02865"/>
<name>A0A7G9S0F0_9FIRM</name>
<dbReference type="EMBL" id="CP060715">
    <property type="protein sequence ID" value="QNN61325.1"/>
    <property type="molecule type" value="Genomic_DNA"/>
</dbReference>
<dbReference type="InterPro" id="IPR007060">
    <property type="entry name" value="FtsL/DivIC"/>
</dbReference>
<proteinExistence type="predicted"/>
<evidence type="ECO:0000313" key="2">
    <source>
        <dbReference type="EMBL" id="QNN61325.1"/>
    </source>
</evidence>
<dbReference type="RefSeq" id="WP_187534527.1">
    <property type="nucleotide sequence ID" value="NZ_CBCSHU010000001.1"/>
</dbReference>